<dbReference type="OMA" id="AFNDRLW"/>
<evidence type="ECO:0000259" key="5">
    <source>
        <dbReference type="PROSITE" id="PS50089"/>
    </source>
</evidence>
<feature type="domain" description="RING-type" evidence="5">
    <location>
        <begin position="92"/>
        <end position="135"/>
    </location>
</feature>
<keyword evidence="2 4" id="KW-0863">Zinc-finger</keyword>
<proteinExistence type="predicted"/>
<accession>A0A0K9P8B5</accession>
<evidence type="ECO:0000256" key="4">
    <source>
        <dbReference type="PROSITE-ProRule" id="PRU00175"/>
    </source>
</evidence>
<dbReference type="InterPro" id="IPR013083">
    <property type="entry name" value="Znf_RING/FYVE/PHD"/>
</dbReference>
<evidence type="ECO:0000313" key="6">
    <source>
        <dbReference type="EMBL" id="KMZ64502.1"/>
    </source>
</evidence>
<protein>
    <submittedName>
        <fullName evidence="6">E3 ubiquitin-protein ligase, ATL family</fullName>
    </submittedName>
</protein>
<evidence type="ECO:0000256" key="2">
    <source>
        <dbReference type="ARBA" id="ARBA00022771"/>
    </source>
</evidence>
<keyword evidence="3" id="KW-0862">Zinc</keyword>
<dbReference type="EMBL" id="LFYR01001143">
    <property type="protein sequence ID" value="KMZ64502.1"/>
    <property type="molecule type" value="Genomic_DNA"/>
</dbReference>
<dbReference type="AlphaFoldDB" id="A0A0K9P8B5"/>
<comment type="caution">
    <text evidence="6">The sequence shown here is derived from an EMBL/GenBank/DDBJ whole genome shotgun (WGS) entry which is preliminary data.</text>
</comment>
<keyword evidence="7" id="KW-1185">Reference proteome</keyword>
<dbReference type="GO" id="GO:0016567">
    <property type="term" value="P:protein ubiquitination"/>
    <property type="evidence" value="ECO:0000318"/>
    <property type="project" value="GO_Central"/>
</dbReference>
<dbReference type="GO" id="GO:0008270">
    <property type="term" value="F:zinc ion binding"/>
    <property type="evidence" value="ECO:0007669"/>
    <property type="project" value="UniProtKB-KW"/>
</dbReference>
<name>A0A0K9P8B5_ZOSMR</name>
<sequence length="174" mass="19673">MGFPVGCSDIILPKLLLQVLFLLSQLRTLISKALTLLDSPTTATEPPHWTNLYYSTKPNPIAALSAGLIKEILPSVRYDEVRGEDEEEDERCTICLSEFGPREEVRLLKNCRHVFHSKCFDPWLDLDQRTCPLCRTELVPVEMMENFDTKLRHAEAAADDDADADGINSYFISS</sequence>
<dbReference type="PROSITE" id="PS50089">
    <property type="entry name" value="ZF_RING_2"/>
    <property type="match status" value="1"/>
</dbReference>
<gene>
    <name evidence="6" type="ORF">ZOSMA_366G00120</name>
</gene>
<dbReference type="Pfam" id="PF13639">
    <property type="entry name" value="zf-RING_2"/>
    <property type="match status" value="1"/>
</dbReference>
<dbReference type="PANTHER" id="PTHR45969">
    <property type="entry name" value="RING ZINC FINGER PROTEIN-RELATED"/>
    <property type="match status" value="1"/>
</dbReference>
<dbReference type="InterPro" id="IPR001841">
    <property type="entry name" value="Znf_RING"/>
</dbReference>
<dbReference type="OrthoDB" id="8062037at2759"/>
<evidence type="ECO:0000256" key="1">
    <source>
        <dbReference type="ARBA" id="ARBA00022723"/>
    </source>
</evidence>
<keyword evidence="1" id="KW-0479">Metal-binding</keyword>
<organism evidence="6 7">
    <name type="scientific">Zostera marina</name>
    <name type="common">Eelgrass</name>
    <dbReference type="NCBI Taxonomy" id="29655"/>
    <lineage>
        <taxon>Eukaryota</taxon>
        <taxon>Viridiplantae</taxon>
        <taxon>Streptophyta</taxon>
        <taxon>Embryophyta</taxon>
        <taxon>Tracheophyta</taxon>
        <taxon>Spermatophyta</taxon>
        <taxon>Magnoliopsida</taxon>
        <taxon>Liliopsida</taxon>
        <taxon>Zosteraceae</taxon>
        <taxon>Zostera</taxon>
    </lineage>
</organism>
<dbReference type="SMART" id="SM00184">
    <property type="entry name" value="RING"/>
    <property type="match status" value="1"/>
</dbReference>
<dbReference type="STRING" id="29655.A0A0K9P8B5"/>
<evidence type="ECO:0000313" key="7">
    <source>
        <dbReference type="Proteomes" id="UP000036987"/>
    </source>
</evidence>
<dbReference type="PANTHER" id="PTHR45969:SF33">
    <property type="entry name" value="RING ZINC FINGER PROTEIN-RELATED"/>
    <property type="match status" value="1"/>
</dbReference>
<evidence type="ECO:0000256" key="3">
    <source>
        <dbReference type="ARBA" id="ARBA00022833"/>
    </source>
</evidence>
<dbReference type="SUPFAM" id="SSF57850">
    <property type="entry name" value="RING/U-box"/>
    <property type="match status" value="1"/>
</dbReference>
<dbReference type="Gene3D" id="3.30.40.10">
    <property type="entry name" value="Zinc/RING finger domain, C3HC4 (zinc finger)"/>
    <property type="match status" value="1"/>
</dbReference>
<dbReference type="GO" id="GO:0061630">
    <property type="term" value="F:ubiquitin protein ligase activity"/>
    <property type="evidence" value="ECO:0000318"/>
    <property type="project" value="GO_Central"/>
</dbReference>
<reference evidence="7" key="1">
    <citation type="journal article" date="2016" name="Nature">
        <title>The genome of the seagrass Zostera marina reveals angiosperm adaptation to the sea.</title>
        <authorList>
            <person name="Olsen J.L."/>
            <person name="Rouze P."/>
            <person name="Verhelst B."/>
            <person name="Lin Y.-C."/>
            <person name="Bayer T."/>
            <person name="Collen J."/>
            <person name="Dattolo E."/>
            <person name="De Paoli E."/>
            <person name="Dittami S."/>
            <person name="Maumus F."/>
            <person name="Michel G."/>
            <person name="Kersting A."/>
            <person name="Lauritano C."/>
            <person name="Lohaus R."/>
            <person name="Toepel M."/>
            <person name="Tonon T."/>
            <person name="Vanneste K."/>
            <person name="Amirebrahimi M."/>
            <person name="Brakel J."/>
            <person name="Bostroem C."/>
            <person name="Chovatia M."/>
            <person name="Grimwood J."/>
            <person name="Jenkins J.W."/>
            <person name="Jueterbock A."/>
            <person name="Mraz A."/>
            <person name="Stam W.T."/>
            <person name="Tice H."/>
            <person name="Bornberg-Bauer E."/>
            <person name="Green P.J."/>
            <person name="Pearson G.A."/>
            <person name="Procaccini G."/>
            <person name="Duarte C.M."/>
            <person name="Schmutz J."/>
            <person name="Reusch T.B.H."/>
            <person name="Van de Peer Y."/>
        </authorList>
    </citation>
    <scope>NUCLEOTIDE SEQUENCE [LARGE SCALE GENOMIC DNA]</scope>
    <source>
        <strain evidence="7">cv. Finnish</strain>
    </source>
</reference>
<dbReference type="CDD" id="cd16454">
    <property type="entry name" value="RING-H2_PA-TM-RING"/>
    <property type="match status" value="1"/>
</dbReference>
<dbReference type="Proteomes" id="UP000036987">
    <property type="component" value="Unassembled WGS sequence"/>
</dbReference>